<dbReference type="PIRSF" id="PIRSF017082">
    <property type="entry name" value="YflP"/>
    <property type="match status" value="1"/>
</dbReference>
<reference evidence="3 4" key="1">
    <citation type="submission" date="2020-04" db="EMBL/GenBank/DDBJ databases">
        <authorList>
            <person name="De Canck E."/>
        </authorList>
    </citation>
    <scope>NUCLEOTIDE SEQUENCE [LARGE SCALE GENOMIC DNA]</scope>
    <source>
        <strain evidence="3 4">LMG 3441</strain>
    </source>
</reference>
<keyword evidence="4" id="KW-1185">Reference proteome</keyword>
<proteinExistence type="inferred from homology"/>
<dbReference type="Proteomes" id="UP000494269">
    <property type="component" value="Unassembled WGS sequence"/>
</dbReference>
<feature type="chain" id="PRO_5028955586" description="Tripartite tricarboxylate transporter receptor protein" evidence="2">
    <location>
        <begin position="26"/>
        <end position="328"/>
    </location>
</feature>
<comment type="similarity">
    <text evidence="1">Belongs to the UPF0065 (bug) family.</text>
</comment>
<protein>
    <recommendedName>
        <fullName evidence="5">Tripartite tricarboxylate transporter receptor protein</fullName>
    </recommendedName>
</protein>
<dbReference type="PROSITE" id="PS51318">
    <property type="entry name" value="TAT"/>
    <property type="match status" value="1"/>
</dbReference>
<evidence type="ECO:0000256" key="2">
    <source>
        <dbReference type="SAM" id="SignalP"/>
    </source>
</evidence>
<evidence type="ECO:0000313" key="4">
    <source>
        <dbReference type="Proteomes" id="UP000494269"/>
    </source>
</evidence>
<dbReference type="InterPro" id="IPR006311">
    <property type="entry name" value="TAT_signal"/>
</dbReference>
<evidence type="ECO:0000313" key="3">
    <source>
        <dbReference type="EMBL" id="CAB3656327.1"/>
    </source>
</evidence>
<dbReference type="EMBL" id="CADIJQ010000001">
    <property type="protein sequence ID" value="CAB3656327.1"/>
    <property type="molecule type" value="Genomic_DNA"/>
</dbReference>
<sequence>MITLTRRSFLSATLCAAALPLRLHAASAYPDGRPIRLIVPYTPGGGTDSVARAIAAKITGAAGWSVVVENRPGAGGNIGLDTVAKTRPDGFMLGLGQTANLAINPALMPKMPFDATKDFAAVAMVASLPVVLVVKANARWNTLADLVKEARAQPGAIKQALAGSGTVGHLAGELLAYQAKFQVLNVPYRGAAPALNDLLGENTDYMFATPQAAQEMLKGKVLRPLAVTSRERLSILPDVPTVAESGFDGFEAVDWKALVAPAGTPPEIIDTVNGVVEKVLADPATIAMFTAEGSKPMGGSPQAAQQYIRDEQQKWARLIREANIQTAA</sequence>
<name>A0A6S6Z5V5_9BURK</name>
<dbReference type="Gene3D" id="3.40.190.10">
    <property type="entry name" value="Periplasmic binding protein-like II"/>
    <property type="match status" value="1"/>
</dbReference>
<gene>
    <name evidence="3" type="ORF">LMG3441_00312</name>
</gene>
<dbReference type="PANTHER" id="PTHR42928">
    <property type="entry name" value="TRICARBOXYLATE-BINDING PROTEIN"/>
    <property type="match status" value="1"/>
</dbReference>
<dbReference type="InterPro" id="IPR005064">
    <property type="entry name" value="BUG"/>
</dbReference>
<dbReference type="Gene3D" id="3.40.190.150">
    <property type="entry name" value="Bordetella uptake gene, domain 1"/>
    <property type="match status" value="1"/>
</dbReference>
<evidence type="ECO:0008006" key="5">
    <source>
        <dbReference type="Google" id="ProtNLM"/>
    </source>
</evidence>
<dbReference type="AlphaFoldDB" id="A0A6S6Z5V5"/>
<accession>A0A6S6Z5V5</accession>
<dbReference type="CDD" id="cd13578">
    <property type="entry name" value="PBP2_Bug27"/>
    <property type="match status" value="1"/>
</dbReference>
<feature type="signal peptide" evidence="2">
    <location>
        <begin position="1"/>
        <end position="25"/>
    </location>
</feature>
<keyword evidence="2" id="KW-0732">Signal</keyword>
<dbReference type="Pfam" id="PF03401">
    <property type="entry name" value="TctC"/>
    <property type="match status" value="1"/>
</dbReference>
<dbReference type="RefSeq" id="WP_175168542.1">
    <property type="nucleotide sequence ID" value="NZ_CADIJQ010000001.1"/>
</dbReference>
<dbReference type="PANTHER" id="PTHR42928:SF5">
    <property type="entry name" value="BLR1237 PROTEIN"/>
    <property type="match status" value="1"/>
</dbReference>
<evidence type="ECO:0000256" key="1">
    <source>
        <dbReference type="ARBA" id="ARBA00006987"/>
    </source>
</evidence>
<dbReference type="SUPFAM" id="SSF53850">
    <property type="entry name" value="Periplasmic binding protein-like II"/>
    <property type="match status" value="1"/>
</dbReference>
<organism evidence="3 4">
    <name type="scientific">Achromobacter kerstersii</name>
    <dbReference type="NCBI Taxonomy" id="1353890"/>
    <lineage>
        <taxon>Bacteria</taxon>
        <taxon>Pseudomonadati</taxon>
        <taxon>Pseudomonadota</taxon>
        <taxon>Betaproteobacteria</taxon>
        <taxon>Burkholderiales</taxon>
        <taxon>Alcaligenaceae</taxon>
        <taxon>Achromobacter</taxon>
    </lineage>
</organism>
<dbReference type="InterPro" id="IPR042100">
    <property type="entry name" value="Bug_dom1"/>
</dbReference>